<comment type="caution">
    <text evidence="1">The sequence shown here is derived from an EMBL/GenBank/DDBJ whole genome shotgun (WGS) entry which is preliminary data.</text>
</comment>
<dbReference type="OrthoDB" id="3237043at2"/>
<dbReference type="AlphaFoldDB" id="A0A5C4M742"/>
<name>A0A5C4M742_9PSEU</name>
<gene>
    <name evidence="1" type="ORF">FG385_03515</name>
</gene>
<reference evidence="1 2" key="1">
    <citation type="submission" date="2019-06" db="EMBL/GenBank/DDBJ databases">
        <title>Amycolatopsis alkalitolerans sp. nov., isolated from Gastrodia elata Blume.</title>
        <authorList>
            <person name="Narsing Rao M.P."/>
            <person name="Li W.J."/>
        </authorList>
    </citation>
    <scope>NUCLEOTIDE SEQUENCE [LARGE SCALE GENOMIC DNA]</scope>
    <source>
        <strain evidence="1 2">SYSUP0005</strain>
    </source>
</reference>
<dbReference type="Proteomes" id="UP000305546">
    <property type="component" value="Unassembled WGS sequence"/>
</dbReference>
<dbReference type="Pfam" id="PF00106">
    <property type="entry name" value="adh_short"/>
    <property type="match status" value="1"/>
</dbReference>
<dbReference type="SUPFAM" id="SSF51735">
    <property type="entry name" value="NAD(P)-binding Rossmann-fold domains"/>
    <property type="match status" value="1"/>
</dbReference>
<organism evidence="1 2">
    <name type="scientific">Amycolatopsis alkalitolerans</name>
    <dbReference type="NCBI Taxonomy" id="2547244"/>
    <lineage>
        <taxon>Bacteria</taxon>
        <taxon>Bacillati</taxon>
        <taxon>Actinomycetota</taxon>
        <taxon>Actinomycetes</taxon>
        <taxon>Pseudonocardiales</taxon>
        <taxon>Pseudonocardiaceae</taxon>
        <taxon>Amycolatopsis</taxon>
    </lineage>
</organism>
<protein>
    <submittedName>
        <fullName evidence="1">SDR family NAD(P)-dependent oxidoreductase</fullName>
    </submittedName>
</protein>
<evidence type="ECO:0000313" key="1">
    <source>
        <dbReference type="EMBL" id="TNC29166.1"/>
    </source>
</evidence>
<dbReference type="EMBL" id="VDFW01000002">
    <property type="protein sequence ID" value="TNC29166.1"/>
    <property type="molecule type" value="Genomic_DNA"/>
</dbReference>
<accession>A0A5C4M742</accession>
<dbReference type="RefSeq" id="WP_139095110.1">
    <property type="nucleotide sequence ID" value="NZ_VDFW01000002.1"/>
</dbReference>
<dbReference type="InterPro" id="IPR002347">
    <property type="entry name" value="SDR_fam"/>
</dbReference>
<proteinExistence type="predicted"/>
<dbReference type="Gene3D" id="3.40.50.720">
    <property type="entry name" value="NAD(P)-binding Rossmann-like Domain"/>
    <property type="match status" value="1"/>
</dbReference>
<sequence length="60" mass="5898">MVSQTGQVALVTGAASGIGQALSSELCRRGHTVILADNDSARLARVTGQLAGFAGTAVAA</sequence>
<keyword evidence="2" id="KW-1185">Reference proteome</keyword>
<dbReference type="InterPro" id="IPR036291">
    <property type="entry name" value="NAD(P)-bd_dom_sf"/>
</dbReference>
<evidence type="ECO:0000313" key="2">
    <source>
        <dbReference type="Proteomes" id="UP000305546"/>
    </source>
</evidence>